<gene>
    <name evidence="2" type="ORF">SAMN05421736_109150</name>
</gene>
<dbReference type="Gene3D" id="1.50.10.10">
    <property type="match status" value="1"/>
</dbReference>
<dbReference type="PANTHER" id="PTHR33886:SF8">
    <property type="entry name" value="UNSATURATED RHAMNOGALACTURONAN HYDROLASE (EUROFUNG)"/>
    <property type="match status" value="1"/>
</dbReference>
<evidence type="ECO:0000256" key="1">
    <source>
        <dbReference type="ARBA" id="ARBA00022801"/>
    </source>
</evidence>
<dbReference type="InterPro" id="IPR010905">
    <property type="entry name" value="Glyco_hydro_88"/>
</dbReference>
<keyword evidence="3" id="KW-1185">Reference proteome</keyword>
<dbReference type="InterPro" id="IPR008928">
    <property type="entry name" value="6-hairpin_glycosidase_sf"/>
</dbReference>
<reference evidence="3" key="1">
    <citation type="submission" date="2016-10" db="EMBL/GenBank/DDBJ databases">
        <authorList>
            <person name="Varghese N."/>
            <person name="Submissions S."/>
        </authorList>
    </citation>
    <scope>NUCLEOTIDE SEQUENCE [LARGE SCALE GENOMIC DNA]</scope>
    <source>
        <strain evidence="3">SP</strain>
    </source>
</reference>
<sequence>MKPLDFNEKQLTEMIDRIVERTFAMDHTWDWPAGVAFYGVGAAYRATKNERYLSLLKEWIDEYIEFGLPPMSVNIVSMGHTLLTLYQETGEDAYLELAKKKADYLINEAPRFAEGVLQHTVGGGVSVFPEQAWIDTLFMAGYFLIRMGQELDNDVYMQDGLRQFHGHEKYLQDPNTNLYFHGWDHLQQNNMSGVFWARGNAWAAYTMAAILRIIDVQEPSFMEIHGSLRDQLSTLIRLQSKNGLWHTVLTDPDSYEETSGSAGIAAALILSGANTPRSHKAVQRALDGLLAKVDEGGTVRDVSTGTAVMNTVDGYLHTSKKRIEGWGQGLALAFFSAVLAAPIK</sequence>
<dbReference type="EMBL" id="FNPI01000009">
    <property type="protein sequence ID" value="SDZ31224.1"/>
    <property type="molecule type" value="Genomic_DNA"/>
</dbReference>
<dbReference type="STRING" id="1503961.SAMN05421736_109150"/>
<dbReference type="InterPro" id="IPR052043">
    <property type="entry name" value="PolySaccharide_Degr_Enz"/>
</dbReference>
<dbReference type="InterPro" id="IPR012341">
    <property type="entry name" value="6hp_glycosidase-like_sf"/>
</dbReference>
<keyword evidence="1 2" id="KW-0378">Hydrolase</keyword>
<accession>A0A1H3RZW1</accession>
<dbReference type="GO" id="GO:0005975">
    <property type="term" value="P:carbohydrate metabolic process"/>
    <property type="evidence" value="ECO:0007669"/>
    <property type="project" value="InterPro"/>
</dbReference>
<evidence type="ECO:0000313" key="3">
    <source>
        <dbReference type="Proteomes" id="UP000198935"/>
    </source>
</evidence>
<name>A0A1H3RZW1_9BACI</name>
<dbReference type="SUPFAM" id="SSF48208">
    <property type="entry name" value="Six-hairpin glycosidases"/>
    <property type="match status" value="1"/>
</dbReference>
<dbReference type="PANTHER" id="PTHR33886">
    <property type="entry name" value="UNSATURATED RHAMNOGALACTURONAN HYDROLASE (EUROFUNG)"/>
    <property type="match status" value="1"/>
</dbReference>
<dbReference type="OrthoDB" id="9812931at2"/>
<organism evidence="2 3">
    <name type="scientific">Evansella caseinilytica</name>
    <dbReference type="NCBI Taxonomy" id="1503961"/>
    <lineage>
        <taxon>Bacteria</taxon>
        <taxon>Bacillati</taxon>
        <taxon>Bacillota</taxon>
        <taxon>Bacilli</taxon>
        <taxon>Bacillales</taxon>
        <taxon>Bacillaceae</taxon>
        <taxon>Evansella</taxon>
    </lineage>
</organism>
<dbReference type="Pfam" id="PF07470">
    <property type="entry name" value="Glyco_hydro_88"/>
    <property type="match status" value="1"/>
</dbReference>
<evidence type="ECO:0000313" key="2">
    <source>
        <dbReference type="EMBL" id="SDZ31224.1"/>
    </source>
</evidence>
<dbReference type="AlphaFoldDB" id="A0A1H3RZW1"/>
<dbReference type="GO" id="GO:0016787">
    <property type="term" value="F:hydrolase activity"/>
    <property type="evidence" value="ECO:0007669"/>
    <property type="project" value="UniProtKB-KW"/>
</dbReference>
<protein>
    <submittedName>
        <fullName evidence="2">Unsaturated rhamnogalacturonyl hydrolase</fullName>
    </submittedName>
</protein>
<proteinExistence type="predicted"/>
<dbReference type="Proteomes" id="UP000198935">
    <property type="component" value="Unassembled WGS sequence"/>
</dbReference>